<name>A0AAV4LNW1_BABCB</name>
<dbReference type="Proteomes" id="UP001497744">
    <property type="component" value="Unassembled WGS sequence"/>
</dbReference>
<dbReference type="AlphaFoldDB" id="A0AAV4LNW1"/>
<protein>
    <submittedName>
        <fullName evidence="2">Glycosyltransferase family 9 protein</fullName>
    </submittedName>
</protein>
<dbReference type="EMBL" id="BPLF01000001">
    <property type="protein sequence ID" value="GIX61504.1"/>
    <property type="molecule type" value="Genomic_DNA"/>
</dbReference>
<evidence type="ECO:0000313" key="2">
    <source>
        <dbReference type="EMBL" id="GIX61504.1"/>
    </source>
</evidence>
<keyword evidence="3" id="KW-1185">Reference proteome</keyword>
<evidence type="ECO:0000313" key="3">
    <source>
        <dbReference type="Proteomes" id="UP001497744"/>
    </source>
</evidence>
<feature type="compositionally biased region" description="Polar residues" evidence="1">
    <location>
        <begin position="1"/>
        <end position="14"/>
    </location>
</feature>
<proteinExistence type="predicted"/>
<reference evidence="2 3" key="1">
    <citation type="submission" date="2021-06" db="EMBL/GenBank/DDBJ databases">
        <title>Genome sequence of Babesia caballi.</title>
        <authorList>
            <person name="Yamagishi J."/>
            <person name="Kidaka T."/>
            <person name="Ochi A."/>
        </authorList>
    </citation>
    <scope>NUCLEOTIDE SEQUENCE [LARGE SCALE GENOMIC DNA]</scope>
    <source>
        <strain evidence="2">USDA-D6B2</strain>
    </source>
</reference>
<gene>
    <name evidence="2" type="ORF">BcabD6B2_09390</name>
</gene>
<comment type="caution">
    <text evidence="2">The sequence shown here is derived from an EMBL/GenBank/DDBJ whole genome shotgun (WGS) entry which is preliminary data.</text>
</comment>
<evidence type="ECO:0000256" key="1">
    <source>
        <dbReference type="SAM" id="MobiDB-lite"/>
    </source>
</evidence>
<dbReference type="GeneID" id="94192987"/>
<organism evidence="2 3">
    <name type="scientific">Babesia caballi</name>
    <dbReference type="NCBI Taxonomy" id="5871"/>
    <lineage>
        <taxon>Eukaryota</taxon>
        <taxon>Sar</taxon>
        <taxon>Alveolata</taxon>
        <taxon>Apicomplexa</taxon>
        <taxon>Aconoidasida</taxon>
        <taxon>Piroplasmida</taxon>
        <taxon>Babesiidae</taxon>
        <taxon>Babesia</taxon>
    </lineage>
</organism>
<dbReference type="RefSeq" id="XP_067713575.1">
    <property type="nucleotide sequence ID" value="XM_067857474.1"/>
</dbReference>
<feature type="region of interest" description="Disordered" evidence="1">
    <location>
        <begin position="1"/>
        <end position="22"/>
    </location>
</feature>
<sequence>MGVCNSSLNSTEYKSQPPAASDAPLASLGTPVLLVGSESASAGTAAGRPAAPLAPFDLAALAGWGAADSAAEVVVQIVDADAAAAAPYQVVGALCQRVAVHLVRQLVQQRRRRQTAIVGLLGAGGGLAREQVYDTHRTRLTRWGAVRLRRLCRVRVGDDAALEAVRLRAPRERPADLALQLQRPAERHETLGDHAIVHVRLHARDVLQQDGAVGVLEVGIQHYAVLPFVQNL</sequence>
<accession>A0AAV4LNW1</accession>